<proteinExistence type="predicted"/>
<evidence type="ECO:0000313" key="1">
    <source>
        <dbReference type="EMBL" id="KAF9441426.1"/>
    </source>
</evidence>
<dbReference type="OrthoDB" id="3110754at2759"/>
<comment type="caution">
    <text evidence="1">The sequence shown here is derived from an EMBL/GenBank/DDBJ whole genome shotgun (WGS) entry which is preliminary data.</text>
</comment>
<keyword evidence="2" id="KW-1185">Reference proteome</keyword>
<dbReference type="Proteomes" id="UP000807342">
    <property type="component" value="Unassembled WGS sequence"/>
</dbReference>
<protein>
    <submittedName>
        <fullName evidence="1">Uncharacterized protein</fullName>
    </submittedName>
</protein>
<evidence type="ECO:0000313" key="2">
    <source>
        <dbReference type="Proteomes" id="UP000807342"/>
    </source>
</evidence>
<accession>A0A9P6BV78</accession>
<dbReference type="EMBL" id="MU151912">
    <property type="protein sequence ID" value="KAF9441426.1"/>
    <property type="molecule type" value="Genomic_DNA"/>
</dbReference>
<reference evidence="1" key="1">
    <citation type="submission" date="2020-11" db="EMBL/GenBank/DDBJ databases">
        <authorList>
            <consortium name="DOE Joint Genome Institute"/>
            <person name="Ahrendt S."/>
            <person name="Riley R."/>
            <person name="Andreopoulos W."/>
            <person name="Labutti K."/>
            <person name="Pangilinan J."/>
            <person name="Ruiz-Duenas F.J."/>
            <person name="Barrasa J.M."/>
            <person name="Sanchez-Garcia M."/>
            <person name="Camarero S."/>
            <person name="Miyauchi S."/>
            <person name="Serrano A."/>
            <person name="Linde D."/>
            <person name="Babiker R."/>
            <person name="Drula E."/>
            <person name="Ayuso-Fernandez I."/>
            <person name="Pacheco R."/>
            <person name="Padilla G."/>
            <person name="Ferreira P."/>
            <person name="Barriuso J."/>
            <person name="Kellner H."/>
            <person name="Castanera R."/>
            <person name="Alfaro M."/>
            <person name="Ramirez L."/>
            <person name="Pisabarro A.G."/>
            <person name="Kuo A."/>
            <person name="Tritt A."/>
            <person name="Lipzen A."/>
            <person name="He G."/>
            <person name="Yan M."/>
            <person name="Ng V."/>
            <person name="Cullen D."/>
            <person name="Martin F."/>
            <person name="Rosso M.-N."/>
            <person name="Henrissat B."/>
            <person name="Hibbett D."/>
            <person name="Martinez A.T."/>
            <person name="Grigoriev I.V."/>
        </authorList>
    </citation>
    <scope>NUCLEOTIDE SEQUENCE</scope>
    <source>
        <strain evidence="1">MF-IS2</strain>
    </source>
</reference>
<feature type="non-terminal residue" evidence="1">
    <location>
        <position position="1"/>
    </location>
</feature>
<dbReference type="AlphaFoldDB" id="A0A9P6BV78"/>
<name>A0A9P6BV78_9AGAR</name>
<sequence>LGLAHDVPDSTSSLSWPYTNELVNSVLKAWVYDWAFETCFDFDRFPEIERQLLQRFGRTDFRKAQQNEAILYAGHSGFMRVARWNCRGPLKVTHGAQLFRVPPDQFQTRFDVVEFKAAIKRWEECGIIQPYYPI</sequence>
<gene>
    <name evidence="1" type="ORF">P691DRAFT_812796</name>
</gene>
<organism evidence="1 2">
    <name type="scientific">Macrolepiota fuliginosa MF-IS2</name>
    <dbReference type="NCBI Taxonomy" id="1400762"/>
    <lineage>
        <taxon>Eukaryota</taxon>
        <taxon>Fungi</taxon>
        <taxon>Dikarya</taxon>
        <taxon>Basidiomycota</taxon>
        <taxon>Agaricomycotina</taxon>
        <taxon>Agaricomycetes</taxon>
        <taxon>Agaricomycetidae</taxon>
        <taxon>Agaricales</taxon>
        <taxon>Agaricineae</taxon>
        <taxon>Agaricaceae</taxon>
        <taxon>Macrolepiota</taxon>
    </lineage>
</organism>